<feature type="compositionally biased region" description="Basic and acidic residues" evidence="1">
    <location>
        <begin position="253"/>
        <end position="265"/>
    </location>
</feature>
<dbReference type="AlphaFoldDB" id="K0S740"/>
<reference evidence="2 3" key="1">
    <citation type="journal article" date="2012" name="Genome Biol.">
        <title>Genome and low-iron response of an oceanic diatom adapted to chronic iron limitation.</title>
        <authorList>
            <person name="Lommer M."/>
            <person name="Specht M."/>
            <person name="Roy A.S."/>
            <person name="Kraemer L."/>
            <person name="Andreson R."/>
            <person name="Gutowska M.A."/>
            <person name="Wolf J."/>
            <person name="Bergner S.V."/>
            <person name="Schilhabel M.B."/>
            <person name="Klostermeier U.C."/>
            <person name="Beiko R.G."/>
            <person name="Rosenstiel P."/>
            <person name="Hippler M."/>
            <person name="Laroche J."/>
        </authorList>
    </citation>
    <scope>NUCLEOTIDE SEQUENCE [LARGE SCALE GENOMIC DNA]</scope>
    <source>
        <strain evidence="2 3">CCMP1005</strain>
    </source>
</reference>
<accession>K0S740</accession>
<feature type="region of interest" description="Disordered" evidence="1">
    <location>
        <begin position="1"/>
        <end position="74"/>
    </location>
</feature>
<sequence length="416" mass="44799">MTGTGRVGRRAISGQSPRPGGPRLAKKRQWRGPRSYPSSCSAHAPTSRRRGLSSANTRGGDSTPSAAAPRPSQAVPLASNALSLNEFNAIRATEAPQDFGGVDSETADGLWGSAIEFEYEPDMSGDERGAQMTFALESVRSISQSDWRTSDYLFHNTDSVSCGILMASAETVSAVYEWNGDDMEGIEVNPLLGSMKMVAQTVNVIRARMAGTDLGAVSVSAASGRGGRAGGDRAGEPARASPRAVSRHGGFGRGDRRGPQGEDLGRRRRRRQVVLLEPGGRGRPDHGTDGFLDVLCRRRRGHDGGRRVELLRRHPPGRGGDVVPSLAWGRRRGRLLEALPVRPRARDRRGELHPGPVQRLHVVRRVRAEPRPARLLGRAGGARDDRLRRRVAGPAGSGLRGRPDEPPNGPRVEPGR</sequence>
<name>K0S740_THAOC</name>
<protein>
    <submittedName>
        <fullName evidence="2">Uncharacterized protein</fullName>
    </submittedName>
</protein>
<keyword evidence="3" id="KW-1185">Reference proteome</keyword>
<dbReference type="eggNOG" id="ENOG502TG7Z">
    <property type="taxonomic scope" value="Eukaryota"/>
</dbReference>
<gene>
    <name evidence="2" type="ORF">THAOC_23389</name>
</gene>
<evidence type="ECO:0000256" key="1">
    <source>
        <dbReference type="SAM" id="MobiDB-lite"/>
    </source>
</evidence>
<feature type="region of interest" description="Disordered" evidence="1">
    <location>
        <begin position="221"/>
        <end position="288"/>
    </location>
</feature>
<organism evidence="2 3">
    <name type="scientific">Thalassiosira oceanica</name>
    <name type="common">Marine diatom</name>
    <dbReference type="NCBI Taxonomy" id="159749"/>
    <lineage>
        <taxon>Eukaryota</taxon>
        <taxon>Sar</taxon>
        <taxon>Stramenopiles</taxon>
        <taxon>Ochrophyta</taxon>
        <taxon>Bacillariophyta</taxon>
        <taxon>Coscinodiscophyceae</taxon>
        <taxon>Thalassiosirophycidae</taxon>
        <taxon>Thalassiosirales</taxon>
        <taxon>Thalassiosiraceae</taxon>
        <taxon>Thalassiosira</taxon>
    </lineage>
</organism>
<evidence type="ECO:0000313" key="3">
    <source>
        <dbReference type="Proteomes" id="UP000266841"/>
    </source>
</evidence>
<feature type="region of interest" description="Disordered" evidence="1">
    <location>
        <begin position="373"/>
        <end position="416"/>
    </location>
</feature>
<dbReference type="EMBL" id="AGNL01030834">
    <property type="protein sequence ID" value="EJK56681.1"/>
    <property type="molecule type" value="Genomic_DNA"/>
</dbReference>
<evidence type="ECO:0000313" key="2">
    <source>
        <dbReference type="EMBL" id="EJK56681.1"/>
    </source>
</evidence>
<feature type="compositionally biased region" description="Polar residues" evidence="1">
    <location>
        <begin position="53"/>
        <end position="65"/>
    </location>
</feature>
<comment type="caution">
    <text evidence="2">The sequence shown here is derived from an EMBL/GenBank/DDBJ whole genome shotgun (WGS) entry which is preliminary data.</text>
</comment>
<proteinExistence type="predicted"/>
<dbReference type="OrthoDB" id="56188at2759"/>
<dbReference type="Proteomes" id="UP000266841">
    <property type="component" value="Unassembled WGS sequence"/>
</dbReference>